<keyword evidence="1" id="KW-0732">Signal</keyword>
<feature type="compositionally biased region" description="Basic and acidic residues" evidence="2">
    <location>
        <begin position="512"/>
        <end position="524"/>
    </location>
</feature>
<keyword evidence="5" id="KW-1185">Reference proteome</keyword>
<organism evidence="4 5">
    <name type="scientific">Olivibacter ginsenosidimutans</name>
    <dbReference type="NCBI Taxonomy" id="1176537"/>
    <lineage>
        <taxon>Bacteria</taxon>
        <taxon>Pseudomonadati</taxon>
        <taxon>Bacteroidota</taxon>
        <taxon>Sphingobacteriia</taxon>
        <taxon>Sphingobacteriales</taxon>
        <taxon>Sphingobacteriaceae</taxon>
        <taxon>Olivibacter</taxon>
    </lineage>
</organism>
<feature type="region of interest" description="Disordered" evidence="2">
    <location>
        <begin position="500"/>
        <end position="543"/>
    </location>
</feature>
<accession>A0ABP9C1M8</accession>
<dbReference type="InterPro" id="IPR032812">
    <property type="entry name" value="SbsA_Ig"/>
</dbReference>
<reference evidence="5" key="1">
    <citation type="journal article" date="2019" name="Int. J. Syst. Evol. Microbiol.">
        <title>The Global Catalogue of Microorganisms (GCM) 10K type strain sequencing project: providing services to taxonomists for standard genome sequencing and annotation.</title>
        <authorList>
            <consortium name="The Broad Institute Genomics Platform"/>
            <consortium name="The Broad Institute Genome Sequencing Center for Infectious Disease"/>
            <person name="Wu L."/>
            <person name="Ma J."/>
        </authorList>
    </citation>
    <scope>NUCLEOTIDE SEQUENCE [LARGE SCALE GENOMIC DNA]</scope>
    <source>
        <strain evidence="5">JCM 18200</strain>
    </source>
</reference>
<dbReference type="Pfam" id="PF13205">
    <property type="entry name" value="Big_5"/>
    <property type="match status" value="1"/>
</dbReference>
<name>A0ABP9C1M8_9SPHI</name>
<feature type="domain" description="SbsA Ig-like" evidence="3">
    <location>
        <begin position="6"/>
        <end position="105"/>
    </location>
</feature>
<evidence type="ECO:0000313" key="4">
    <source>
        <dbReference type="EMBL" id="GAA4802800.1"/>
    </source>
</evidence>
<protein>
    <submittedName>
        <fullName evidence="4">Ig-like domain-containing protein</fullName>
    </submittedName>
</protein>
<gene>
    <name evidence="4" type="ORF">GCM10023231_34690</name>
</gene>
<evidence type="ECO:0000259" key="3">
    <source>
        <dbReference type="Pfam" id="PF13205"/>
    </source>
</evidence>
<evidence type="ECO:0000313" key="5">
    <source>
        <dbReference type="Proteomes" id="UP001501411"/>
    </source>
</evidence>
<sequence>MGGPKDSIPPKILKETPPNLSRNFKAKEIIIQFDEFVKLQNEFKEISVTPDMEKLPLYKVKKKSLVITLPDSLEEKTTYTINFGKAIGDFNEGNPLLNYSYVFATGDEIDSLNISGTVTNALTLEKEKEVNVLLIPTRQDTIWGKRKANIFASTDSSGNFKLKNLKEDTYRIYALKEKNNDRIFNGTDEEVAFLVDSFHLNKDTSGIQLAVSQPVPKNFRLLDRKIEKNGTINFLFNRPLQQANLKIVVPEALDKNKIINYSTERDSASMWLTAMDFDSLKVHIMEQDTLLDSTVIRRGKNEKYDRDLIITDNISGQKVNKINHLILYSTAPIKSANKQNIVLKEDSIPRNNYQLTPDTSNNRRYLIRYNWRPKRNYEITFKEDAFQGYFGEKSKEVTRKFTLDETENFGDIILKITVPDSLENHYLVQITNEKKDQLILTRPITKSERLTFKQLPGGKYLIRIVYDTNNNGKWDPADIENRIQPEKIWYHDKPITVRPNWEQEEPINVPSRDAKPILKEKESLPTDTIPKTPADTIPPPGTS</sequence>
<dbReference type="EMBL" id="BAABIQ010000043">
    <property type="protein sequence ID" value="GAA4802800.1"/>
    <property type="molecule type" value="Genomic_DNA"/>
</dbReference>
<dbReference type="InterPro" id="IPR008969">
    <property type="entry name" value="CarboxyPept-like_regulatory"/>
</dbReference>
<evidence type="ECO:0000256" key="2">
    <source>
        <dbReference type="SAM" id="MobiDB-lite"/>
    </source>
</evidence>
<dbReference type="SUPFAM" id="SSF49464">
    <property type="entry name" value="Carboxypeptidase regulatory domain-like"/>
    <property type="match status" value="1"/>
</dbReference>
<proteinExistence type="predicted"/>
<comment type="caution">
    <text evidence="4">The sequence shown here is derived from an EMBL/GenBank/DDBJ whole genome shotgun (WGS) entry which is preliminary data.</text>
</comment>
<evidence type="ECO:0000256" key="1">
    <source>
        <dbReference type="ARBA" id="ARBA00022729"/>
    </source>
</evidence>
<dbReference type="Proteomes" id="UP001501411">
    <property type="component" value="Unassembled WGS sequence"/>
</dbReference>